<sequence length="81" mass="9230">MKNVGIPRRLDELGRIVIPIDVRRALSLNERDTVMFFLDEKSRTVILKKEFPSCICCHAADSLRQLPHGIYVCESCLAQLS</sequence>
<dbReference type="AlphaFoldDB" id="A0A4D7AX29"/>
<dbReference type="PANTHER" id="PTHR36432">
    <property type="match status" value="1"/>
</dbReference>
<dbReference type="SUPFAM" id="SSF89447">
    <property type="entry name" value="AbrB/MazE/MraZ-like"/>
    <property type="match status" value="1"/>
</dbReference>
<evidence type="ECO:0000313" key="3">
    <source>
        <dbReference type="EMBL" id="QCI60410.1"/>
    </source>
</evidence>
<dbReference type="RefSeq" id="WP_119310740.1">
    <property type="nucleotide sequence ID" value="NZ_CP034413.3"/>
</dbReference>
<gene>
    <name evidence="3" type="ORF">EIO64_15280</name>
</gene>
<dbReference type="PROSITE" id="PS51740">
    <property type="entry name" value="SPOVT_ABRB"/>
    <property type="match status" value="1"/>
</dbReference>
<dbReference type="SMART" id="SM00966">
    <property type="entry name" value="SpoVT_AbrB"/>
    <property type="match status" value="1"/>
</dbReference>
<evidence type="ECO:0000256" key="1">
    <source>
        <dbReference type="PROSITE-ProRule" id="PRU01076"/>
    </source>
</evidence>
<dbReference type="InterPro" id="IPR052731">
    <property type="entry name" value="B_subtilis_Trans_State_Reg"/>
</dbReference>
<dbReference type="Pfam" id="PF04014">
    <property type="entry name" value="MazE_antitoxin"/>
    <property type="match status" value="1"/>
</dbReference>
<protein>
    <submittedName>
        <fullName evidence="3">AbrB/MazE/SpoVT family DNA-binding domain-containing protein</fullName>
    </submittedName>
</protein>
<dbReference type="Gene3D" id="2.10.260.10">
    <property type="match status" value="1"/>
</dbReference>
<dbReference type="PANTHER" id="PTHR36432:SF4">
    <property type="entry name" value="TRANSITION STATE REGULATOR ABH-RELATED"/>
    <property type="match status" value="1"/>
</dbReference>
<organism evidence="3 4">
    <name type="scientific">Dysosmobacter welbionis</name>
    <dbReference type="NCBI Taxonomy" id="2093857"/>
    <lineage>
        <taxon>Bacteria</taxon>
        <taxon>Bacillati</taxon>
        <taxon>Bacillota</taxon>
        <taxon>Clostridia</taxon>
        <taxon>Eubacteriales</taxon>
        <taxon>Oscillospiraceae</taxon>
        <taxon>Dysosmobacter</taxon>
    </lineage>
</organism>
<reference evidence="4" key="1">
    <citation type="submission" date="2018-12" db="EMBL/GenBank/DDBJ databases">
        <title>Dusodibacter welbiota gen. nov., sp. nov., isolated from human faeces and emended description of the Oscillibacter genus.</title>
        <authorList>
            <person name="Le Roy T."/>
            <person name="Van der Smissen P."/>
            <person name="Delzenne N."/>
            <person name="Muccioli G."/>
            <person name="Collet J.F."/>
            <person name="Cani P.D."/>
        </authorList>
    </citation>
    <scope>NUCLEOTIDE SEQUENCE [LARGE SCALE GENOMIC DNA]</scope>
    <source>
        <strain evidence="4">J115</strain>
    </source>
</reference>
<dbReference type="InterPro" id="IPR007159">
    <property type="entry name" value="SpoVT-AbrB_dom"/>
</dbReference>
<dbReference type="KEGG" id="obj:EIO64_15280"/>
<evidence type="ECO:0000259" key="2">
    <source>
        <dbReference type="PROSITE" id="PS51740"/>
    </source>
</evidence>
<name>A0A4D7AX29_9FIRM</name>
<feature type="domain" description="SpoVT-AbrB" evidence="2">
    <location>
        <begin position="5"/>
        <end position="50"/>
    </location>
</feature>
<dbReference type="GO" id="GO:0003677">
    <property type="term" value="F:DNA binding"/>
    <property type="evidence" value="ECO:0007669"/>
    <property type="project" value="UniProtKB-UniRule"/>
</dbReference>
<dbReference type="EMBL" id="CP034413">
    <property type="protein sequence ID" value="QCI60410.1"/>
    <property type="molecule type" value="Genomic_DNA"/>
</dbReference>
<keyword evidence="4" id="KW-1185">Reference proteome</keyword>
<accession>A0A4D7AX29</accession>
<dbReference type="InterPro" id="IPR037914">
    <property type="entry name" value="SpoVT-AbrB_sf"/>
</dbReference>
<evidence type="ECO:0000313" key="4">
    <source>
        <dbReference type="Proteomes" id="UP000298642"/>
    </source>
</evidence>
<keyword evidence="1 3" id="KW-0238">DNA-binding</keyword>
<proteinExistence type="predicted"/>
<dbReference type="Proteomes" id="UP000298642">
    <property type="component" value="Chromosome"/>
</dbReference>